<dbReference type="PANTHER" id="PTHR30258">
    <property type="entry name" value="TYPE II SECRETION SYSTEM PROTEIN GSPE-RELATED"/>
    <property type="match status" value="1"/>
</dbReference>
<dbReference type="FunFam" id="3.40.50.300:FF:000398">
    <property type="entry name" value="Type IV pilus assembly ATPase PilB"/>
    <property type="match status" value="1"/>
</dbReference>
<dbReference type="GO" id="GO:0005886">
    <property type="term" value="C:plasma membrane"/>
    <property type="evidence" value="ECO:0007669"/>
    <property type="project" value="TreeGrafter"/>
</dbReference>
<evidence type="ECO:0000256" key="4">
    <source>
        <dbReference type="ARBA" id="ARBA00022840"/>
    </source>
</evidence>
<dbReference type="SUPFAM" id="SSF52540">
    <property type="entry name" value="P-loop containing nucleoside triphosphate hydrolases"/>
    <property type="match status" value="1"/>
</dbReference>
<dbReference type="Gene3D" id="3.30.450.90">
    <property type="match status" value="1"/>
</dbReference>
<dbReference type="PANTHER" id="PTHR30258:SF2">
    <property type="entry name" value="COMG OPERON PROTEIN 1"/>
    <property type="match status" value="1"/>
</dbReference>
<evidence type="ECO:0000256" key="3">
    <source>
        <dbReference type="ARBA" id="ARBA00022741"/>
    </source>
</evidence>
<keyword evidence="3" id="KW-0547">Nucleotide-binding</keyword>
<dbReference type="AlphaFoldDB" id="A0AA41QZU5"/>
<evidence type="ECO:0000256" key="7">
    <source>
        <dbReference type="ARBA" id="ARBA00024382"/>
    </source>
</evidence>
<dbReference type="InterPro" id="IPR027417">
    <property type="entry name" value="P-loop_NTPase"/>
</dbReference>
<dbReference type="InterPro" id="IPR013369">
    <property type="entry name" value="T2SS_GspE"/>
</dbReference>
<dbReference type="NCBIfam" id="TIGR02533">
    <property type="entry name" value="type_II_gspE"/>
    <property type="match status" value="1"/>
</dbReference>
<dbReference type="Gene3D" id="3.30.300.160">
    <property type="entry name" value="Type II secretion system, protein E, N-terminal domain"/>
    <property type="match status" value="1"/>
</dbReference>
<keyword evidence="4" id="KW-0067">ATP-binding</keyword>
<evidence type="ECO:0000256" key="8">
    <source>
        <dbReference type="ARBA" id="ARBA00034006"/>
    </source>
</evidence>
<evidence type="ECO:0000256" key="5">
    <source>
        <dbReference type="ARBA" id="ARBA00022927"/>
    </source>
</evidence>
<proteinExistence type="inferred from homology"/>
<dbReference type="InterPro" id="IPR037257">
    <property type="entry name" value="T2SS_E_N_sf"/>
</dbReference>
<dbReference type="PROSITE" id="PS00662">
    <property type="entry name" value="T2SP_E"/>
    <property type="match status" value="1"/>
</dbReference>
<evidence type="ECO:0000313" key="10">
    <source>
        <dbReference type="EMBL" id="MCJ8499369.1"/>
    </source>
</evidence>
<evidence type="ECO:0000313" key="11">
    <source>
        <dbReference type="Proteomes" id="UP001165427"/>
    </source>
</evidence>
<dbReference type="Gene3D" id="3.40.50.300">
    <property type="entry name" value="P-loop containing nucleotide triphosphate hydrolases"/>
    <property type="match status" value="1"/>
</dbReference>
<comment type="similarity">
    <text evidence="1">Belongs to the GSP E family.</text>
</comment>
<organism evidence="10 11">
    <name type="scientific">Desulfatitalea alkaliphila</name>
    <dbReference type="NCBI Taxonomy" id="2929485"/>
    <lineage>
        <taxon>Bacteria</taxon>
        <taxon>Pseudomonadati</taxon>
        <taxon>Thermodesulfobacteriota</taxon>
        <taxon>Desulfobacteria</taxon>
        <taxon>Desulfobacterales</taxon>
        <taxon>Desulfosarcinaceae</taxon>
        <taxon>Desulfatitalea</taxon>
    </lineage>
</organism>
<dbReference type="CDD" id="cd01129">
    <property type="entry name" value="PulE-GspE-like"/>
    <property type="match status" value="1"/>
</dbReference>
<evidence type="ECO:0000256" key="6">
    <source>
        <dbReference type="ARBA" id="ARBA00022967"/>
    </source>
</evidence>
<dbReference type="GO" id="GO:0008564">
    <property type="term" value="F:protein-exporting ATPase activity"/>
    <property type="evidence" value="ECO:0007669"/>
    <property type="project" value="UniProtKB-EC"/>
</dbReference>
<evidence type="ECO:0000256" key="2">
    <source>
        <dbReference type="ARBA" id="ARBA00022448"/>
    </source>
</evidence>
<dbReference type="Pfam" id="PF00437">
    <property type="entry name" value="T2SSE"/>
    <property type="match status" value="1"/>
</dbReference>
<feature type="domain" description="Bacterial type II secretion system protein E" evidence="9">
    <location>
        <begin position="330"/>
        <end position="344"/>
    </location>
</feature>
<evidence type="ECO:0000259" key="9">
    <source>
        <dbReference type="PROSITE" id="PS00662"/>
    </source>
</evidence>
<dbReference type="SMART" id="SM00382">
    <property type="entry name" value="AAA"/>
    <property type="match status" value="1"/>
</dbReference>
<keyword evidence="11" id="KW-1185">Reference proteome</keyword>
<dbReference type="SUPFAM" id="SSF160246">
    <property type="entry name" value="EspE N-terminal domain-like"/>
    <property type="match status" value="1"/>
</dbReference>
<dbReference type="EMBL" id="JALJRB010000002">
    <property type="protein sequence ID" value="MCJ8499369.1"/>
    <property type="molecule type" value="Genomic_DNA"/>
</dbReference>
<dbReference type="GO" id="GO:0005524">
    <property type="term" value="F:ATP binding"/>
    <property type="evidence" value="ECO:0007669"/>
    <property type="project" value="UniProtKB-KW"/>
</dbReference>
<dbReference type="InterPro" id="IPR007831">
    <property type="entry name" value="T2SS_GspE_N"/>
</dbReference>
<dbReference type="FunFam" id="3.30.450.90:FF:000001">
    <property type="entry name" value="Type II secretion system ATPase GspE"/>
    <property type="match status" value="1"/>
</dbReference>
<comment type="caution">
    <text evidence="10">The sequence shown here is derived from an EMBL/GenBank/DDBJ whole genome shotgun (WGS) entry which is preliminary data.</text>
</comment>
<dbReference type="InterPro" id="IPR003593">
    <property type="entry name" value="AAA+_ATPase"/>
</dbReference>
<keyword evidence="6" id="KW-1278">Translocase</keyword>
<dbReference type="EC" id="7.4.2.8" evidence="7"/>
<comment type="catalytic activity">
    <reaction evidence="8">
        <text>ATP + H2O + cellular proteinSide 1 = ADP + phosphate + cellular proteinSide 2.</text>
        <dbReference type="EC" id="7.4.2.8"/>
    </reaction>
</comment>
<gene>
    <name evidence="10" type="primary">gspE</name>
    <name evidence="10" type="ORF">MRX98_02190</name>
</gene>
<name>A0AA41QZU5_9BACT</name>
<dbReference type="GO" id="GO:0016887">
    <property type="term" value="F:ATP hydrolysis activity"/>
    <property type="evidence" value="ECO:0007669"/>
    <property type="project" value="TreeGrafter"/>
</dbReference>
<accession>A0AA41QZU5</accession>
<keyword evidence="5" id="KW-0653">Protein transport</keyword>
<evidence type="ECO:0000256" key="1">
    <source>
        <dbReference type="ARBA" id="ARBA00006611"/>
    </source>
</evidence>
<keyword evidence="2" id="KW-0813">Transport</keyword>
<reference evidence="10" key="1">
    <citation type="submission" date="2022-04" db="EMBL/GenBank/DDBJ databases">
        <title>Desulfatitalea alkaliphila sp. nov., a novel anaerobic sulfate-reducing bacterium isolated from terrestrial mud volcano, Taman Peninsula, Russia.</title>
        <authorList>
            <person name="Khomyakova M.A."/>
            <person name="Merkel A.Y."/>
            <person name="Slobodkin A.I."/>
        </authorList>
    </citation>
    <scope>NUCLEOTIDE SEQUENCE</scope>
    <source>
        <strain evidence="10">M08but</strain>
    </source>
</reference>
<dbReference type="Proteomes" id="UP001165427">
    <property type="component" value="Unassembled WGS sequence"/>
</dbReference>
<protein>
    <recommendedName>
        <fullName evidence="7">protein-secreting ATPase</fullName>
        <ecNumber evidence="7">7.4.2.8</ecNumber>
    </recommendedName>
</protein>
<dbReference type="GO" id="GO:0015628">
    <property type="term" value="P:protein secretion by the type II secretion system"/>
    <property type="evidence" value="ECO:0007669"/>
    <property type="project" value="InterPro"/>
</dbReference>
<dbReference type="RefSeq" id="WP_246902631.1">
    <property type="nucleotide sequence ID" value="NZ_JALJRB010000002.1"/>
</dbReference>
<sequence length="513" mass="57568">MPDTPHSNTTPLAYQDYPQEPIMLDNLSTHFMKESLFVPISLADDTLTVAIADPDNFYAVDTLKLAYQYKVRTFPGRPEDIIDAIDRLYGTGTESMDMIIEEAGRNIEELAAHEDENADHLRDMASEAPIIRLVNRLILNAIEQRASDIHFEPFEGLFKVRYRIDGVLHEVESPPVRLQAAIISRVKIMAKLDIAERRLPQDGRIKLLISNREIDFRISTLPTMFGESLVMRILDRENLVLDFHKIGFPDDILQGYLGLIRQPYGMILVTGPTGSGKTSTLYATLARVNSPEIKIITLEDPVEYQLRGVNQIQVNTKIGLNFASGLRSIVRQDPDIILVGEIRDHETAEIAIQSALTGHLLFSTLHTNDAVGAITRLLDMKVESFLLSSTLLGVLAQRLVRVICPVCKQEVTNEDNLMRSLRAETPELADAVFYVGAGCEACRNTGYQGRIAIFEFMRIDDDIRREIVKQSGTETLRRMALDKGLVTLRQDGWRKVLAGITTVAEVLKVTLDN</sequence>
<dbReference type="GO" id="GO:0015627">
    <property type="term" value="C:type II protein secretion system complex"/>
    <property type="evidence" value="ECO:0007669"/>
    <property type="project" value="InterPro"/>
</dbReference>
<dbReference type="InterPro" id="IPR001482">
    <property type="entry name" value="T2SS/T4SS_dom"/>
</dbReference>
<dbReference type="Pfam" id="PF05157">
    <property type="entry name" value="MshEN"/>
    <property type="match status" value="1"/>
</dbReference>